<organism evidence="4 5">
    <name type="scientific">Cuscuta campestris</name>
    <dbReference type="NCBI Taxonomy" id="132261"/>
    <lineage>
        <taxon>Eukaryota</taxon>
        <taxon>Viridiplantae</taxon>
        <taxon>Streptophyta</taxon>
        <taxon>Embryophyta</taxon>
        <taxon>Tracheophyta</taxon>
        <taxon>Spermatophyta</taxon>
        <taxon>Magnoliopsida</taxon>
        <taxon>eudicotyledons</taxon>
        <taxon>Gunneridae</taxon>
        <taxon>Pentapetalae</taxon>
        <taxon>asterids</taxon>
        <taxon>lamiids</taxon>
        <taxon>Solanales</taxon>
        <taxon>Convolvulaceae</taxon>
        <taxon>Cuscuteae</taxon>
        <taxon>Cuscuta</taxon>
        <taxon>Cuscuta subgen. Grammica</taxon>
        <taxon>Cuscuta sect. Cleistogrammica</taxon>
    </lineage>
</organism>
<feature type="compositionally biased region" description="Basic residues" evidence="1">
    <location>
        <begin position="119"/>
        <end position="132"/>
    </location>
</feature>
<evidence type="ECO:0000313" key="5">
    <source>
        <dbReference type="Proteomes" id="UP000595140"/>
    </source>
</evidence>
<feature type="compositionally biased region" description="Basic and acidic residues" evidence="1">
    <location>
        <begin position="362"/>
        <end position="375"/>
    </location>
</feature>
<protein>
    <recommendedName>
        <fullName evidence="6">DUF4378 domain-containing protein</fullName>
    </recommendedName>
</protein>
<name>A0A484LK84_9ASTE</name>
<dbReference type="EMBL" id="OOIL02001545">
    <property type="protein sequence ID" value="VFQ76398.1"/>
    <property type="molecule type" value="Genomic_DNA"/>
</dbReference>
<evidence type="ECO:0000313" key="4">
    <source>
        <dbReference type="EMBL" id="VFQ76398.1"/>
    </source>
</evidence>
<gene>
    <name evidence="4" type="ORF">CCAM_LOCUS18174</name>
</gene>
<dbReference type="Pfam" id="PF14309">
    <property type="entry name" value="DUF4378"/>
    <property type="match status" value="1"/>
</dbReference>
<keyword evidence="5" id="KW-1185">Reference proteome</keyword>
<evidence type="ECO:0000256" key="1">
    <source>
        <dbReference type="SAM" id="MobiDB-lite"/>
    </source>
</evidence>
<dbReference type="InterPro" id="IPR025486">
    <property type="entry name" value="DUF4378"/>
</dbReference>
<feature type="domain" description="DUF3741" evidence="2">
    <location>
        <begin position="201"/>
        <end position="244"/>
    </location>
</feature>
<feature type="region of interest" description="Disordered" evidence="1">
    <location>
        <begin position="119"/>
        <end position="138"/>
    </location>
</feature>
<dbReference type="InterPro" id="IPR022212">
    <property type="entry name" value="DUF3741"/>
</dbReference>
<feature type="region of interest" description="Disordered" evidence="1">
    <location>
        <begin position="361"/>
        <end position="394"/>
    </location>
</feature>
<accession>A0A484LK84</accession>
<evidence type="ECO:0000259" key="3">
    <source>
        <dbReference type="Pfam" id="PF14309"/>
    </source>
</evidence>
<evidence type="ECO:0008006" key="6">
    <source>
        <dbReference type="Google" id="ProtNLM"/>
    </source>
</evidence>
<evidence type="ECO:0000259" key="2">
    <source>
        <dbReference type="Pfam" id="PF12552"/>
    </source>
</evidence>
<dbReference type="AlphaFoldDB" id="A0A484LK84"/>
<dbReference type="PANTHER" id="PTHR47212">
    <property type="entry name" value="ADHESIN-LIKE PROTEIN, PUTATIVE (DUF3741)-RELATED"/>
    <property type="match status" value="1"/>
</dbReference>
<sequence length="897" mass="101928">MMENKPQTHPFRYKKDQASCIRGFANVFDFRHGWSTRNLLADRREGRRQAGGSSRMKLAVPNPSGKCIFVEDDDESEAKTMEFKTSVKELMEEDMLGEPRLKNQRNDIEFELGTYSSNNRHKGRSIAKRNHGRTYERSRSMSLSGLDDLQIKSSSFRKDDLQIKSSRFRIKDVGSDYNEEDRARQALEDKVSASIEKFVSQNLNDARHLSQYGATGDSKDLMDALKALSSNKELCWKLLGDPNSRLVKRIESLEDEDVEEGGKTNSRLESNLMQKSSVLEKKHETVKTKQAHFFRRRIKSQESYPLPQHEKSQISRKIVILKPAPASLESHVSHYSHTKLQSAKTSLHFSFTEIKNRLKKAMGKEKQETSRDLSIHKKHSNTDRGISGENSGWSSPNRNHFYIERFAKPPFGFVGVDKKGKAKDIEKDASDHPNLRVSKSSFEAKDDLLEMLDDMEKEEKSFSDGLPVYQERDHSYLDYNISLNCSPRKFSDEQILPPRKRLIPSDSYQTDIGVMHKLEQEDRSDHSSNKEDQSFAAEINAKQDIKLANSRLDVPCDIPLDILLEKAIPLTNYKGLESDRKESGSAGSLEDEKLVVSSCEPSSFPVIKESGHADVTEAFNKETFFQSSDFSSVCLRDFPTQQEIIPCWSDPPLHPTVEHEIQPQKIHFQEPAASSSLDQQQLHTLDFPENQESAAFEYVEALLLGSGLNWDEYLSTWLSSDQILDPSLCDEIELLSDPSLRKFLFDCANQVLSKMCGRYFGCFRGMPLVKNNVQPVPKGMDLIQEVWEGVEWHHLSNPSPSYSLEQLVEKDMAMPGTWMDLQSDLQEIGFGLEEAIIDGLVDETLWILANGTSEGVLISPGRGRNRDGDVKIPTFPNFIKDSGVRIPLSTQTEMFQG</sequence>
<proteinExistence type="predicted"/>
<feature type="domain" description="DUF4378" evidence="3">
    <location>
        <begin position="696"/>
        <end position="843"/>
    </location>
</feature>
<dbReference type="PANTHER" id="PTHR47212:SF4">
    <property type="entry name" value="ADHESIN-LIKE PROTEIN, PUTATIVE (DUF3741)-RELATED"/>
    <property type="match status" value="1"/>
</dbReference>
<reference evidence="4 5" key="1">
    <citation type="submission" date="2018-04" db="EMBL/GenBank/DDBJ databases">
        <authorList>
            <person name="Vogel A."/>
        </authorList>
    </citation>
    <scope>NUCLEOTIDE SEQUENCE [LARGE SCALE GENOMIC DNA]</scope>
</reference>
<dbReference type="Pfam" id="PF12552">
    <property type="entry name" value="DUF3741"/>
    <property type="match status" value="1"/>
</dbReference>
<dbReference type="Proteomes" id="UP000595140">
    <property type="component" value="Unassembled WGS sequence"/>
</dbReference>
<dbReference type="OrthoDB" id="770239at2759"/>